<comment type="cofactor">
    <cofactor evidence="1 5 6">
        <name>pyridoxal 5'-phosphate</name>
        <dbReference type="ChEBI" id="CHEBI:597326"/>
    </cofactor>
</comment>
<dbReference type="GO" id="GO:0019752">
    <property type="term" value="P:carboxylic acid metabolic process"/>
    <property type="evidence" value="ECO:0007669"/>
    <property type="project" value="InterPro"/>
</dbReference>
<dbReference type="PANTHER" id="PTHR42735">
    <property type="match status" value="1"/>
</dbReference>
<dbReference type="InterPro" id="IPR015421">
    <property type="entry name" value="PyrdxlP-dep_Trfase_major"/>
</dbReference>
<dbReference type="Gene3D" id="3.90.1150.10">
    <property type="entry name" value="Aspartate Aminotransferase, domain 1"/>
    <property type="match status" value="1"/>
</dbReference>
<dbReference type="RefSeq" id="WP_072714242.1">
    <property type="nucleotide sequence ID" value="NZ_FRAU01000001.1"/>
</dbReference>
<evidence type="ECO:0000256" key="2">
    <source>
        <dbReference type="ARBA" id="ARBA00022898"/>
    </source>
</evidence>
<sequence length="463" mass="51332">MELTPWLERVVAAIREWEASWGPFEAHPAGQVAPHALEVALNRYLERLRGNYPFFHPRYAGQMLKPPHPVAVIGYLAAQLINPNNHALDGGPPTGEMEKEVVRTLAAMLRLPETTLGHLTGGGTMANLEALWVARCLHPDRGVAFSREAHYTHSRMSSVLQLEAVEVPTDPEGRLEVQALEEALRTGRIGTVVVTAGTTGRGVVDPIADVLPLCRQYGCRVHVDAAYGGFFTLLAHAEAPELAPETRRHLKAIAHCDSVAIDPHKHGLQPYGCGAILFRDPSVGRFYQHDSPYTYFTSDALHLGEISLECSRAGAAAGALWLTLQVLPLEADRGLGPVLTACLRAARQWAQLMRDSEMLRPVQPPELDILTFYPVPESPKASAVDAASQRLFQEAMEDPEDPVFLSVLRLRTDVLRCQWPALQPDRPEVRVLRSVLMKPEHETYVSRLHERLLRLARRIQMPA</sequence>
<dbReference type="Gene3D" id="3.40.640.10">
    <property type="entry name" value="Type I PLP-dependent aspartate aminotransferase-like (Major domain)"/>
    <property type="match status" value="1"/>
</dbReference>
<dbReference type="InterPro" id="IPR002129">
    <property type="entry name" value="PyrdxlP-dep_de-COase"/>
</dbReference>
<evidence type="ECO:0000256" key="1">
    <source>
        <dbReference type="ARBA" id="ARBA00001933"/>
    </source>
</evidence>
<dbReference type="InterPro" id="IPR050477">
    <property type="entry name" value="GrpII_AminoAcid_Decarb"/>
</dbReference>
<keyword evidence="3 6" id="KW-0456">Lyase</keyword>
<keyword evidence="8" id="KW-1185">Reference proteome</keyword>
<accession>A0A1M6PWZ7</accession>
<evidence type="ECO:0000256" key="4">
    <source>
        <dbReference type="ARBA" id="ARBA00038302"/>
    </source>
</evidence>
<dbReference type="OrthoDB" id="9803665at2"/>
<dbReference type="InterPro" id="IPR015422">
    <property type="entry name" value="PyrdxlP-dep_Trfase_small"/>
</dbReference>
<evidence type="ECO:0000256" key="6">
    <source>
        <dbReference type="RuleBase" id="RU000382"/>
    </source>
</evidence>
<feature type="modified residue" description="N6-(pyridoxal phosphate)lysine" evidence="5">
    <location>
        <position position="265"/>
    </location>
</feature>
<dbReference type="GO" id="GO:0030170">
    <property type="term" value="F:pyridoxal phosphate binding"/>
    <property type="evidence" value="ECO:0007669"/>
    <property type="project" value="InterPro"/>
</dbReference>
<comment type="similarity">
    <text evidence="4">Belongs to the group II decarboxylase family. Sphingosine-1-phosphate lyase subfamily.</text>
</comment>
<reference evidence="8" key="1">
    <citation type="submission" date="2016-11" db="EMBL/GenBank/DDBJ databases">
        <authorList>
            <person name="Varghese N."/>
            <person name="Submissions S."/>
        </authorList>
    </citation>
    <scope>NUCLEOTIDE SEQUENCE [LARGE SCALE GENOMIC DNA]</scope>
    <source>
        <strain evidence="8">DSM 22212</strain>
    </source>
</reference>
<dbReference type="PROSITE" id="PS00392">
    <property type="entry name" value="DDC_GAD_HDC_YDC"/>
    <property type="match status" value="1"/>
</dbReference>
<dbReference type="Proteomes" id="UP000185812">
    <property type="component" value="Unassembled WGS sequence"/>
</dbReference>
<dbReference type="SUPFAM" id="SSF53383">
    <property type="entry name" value="PLP-dependent transferases"/>
    <property type="match status" value="1"/>
</dbReference>
<dbReference type="InterPro" id="IPR021115">
    <property type="entry name" value="Pyridoxal-P_BS"/>
</dbReference>
<dbReference type="InterPro" id="IPR015424">
    <property type="entry name" value="PyrdxlP-dep_Trfase"/>
</dbReference>
<evidence type="ECO:0000313" key="8">
    <source>
        <dbReference type="Proteomes" id="UP000185812"/>
    </source>
</evidence>
<proteinExistence type="inferred from homology"/>
<name>A0A1M6PWZ7_9BACT</name>
<dbReference type="GO" id="GO:0016831">
    <property type="term" value="F:carboxy-lyase activity"/>
    <property type="evidence" value="ECO:0007669"/>
    <property type="project" value="InterPro"/>
</dbReference>
<dbReference type="AlphaFoldDB" id="A0A1M6PWZ7"/>
<gene>
    <name evidence="7" type="ORF">SAMN04488087_0368</name>
</gene>
<protein>
    <submittedName>
        <fullName evidence="7">Glutamate or tyrosine decarboxylase</fullName>
    </submittedName>
</protein>
<dbReference type="STRING" id="633813.SAMN04488087_0368"/>
<evidence type="ECO:0000256" key="3">
    <source>
        <dbReference type="ARBA" id="ARBA00023239"/>
    </source>
</evidence>
<evidence type="ECO:0000313" key="7">
    <source>
        <dbReference type="EMBL" id="SHK12494.1"/>
    </source>
</evidence>
<keyword evidence="2 5" id="KW-0663">Pyridoxal phosphate</keyword>
<dbReference type="PANTHER" id="PTHR42735:SF4">
    <property type="entry name" value="PYRIDOXAL PHOSPHATE-DEPENDENT DECARBOXYLASE FAMILY PROTEIN"/>
    <property type="match status" value="1"/>
</dbReference>
<dbReference type="EMBL" id="FRAU01000001">
    <property type="protein sequence ID" value="SHK12494.1"/>
    <property type="molecule type" value="Genomic_DNA"/>
</dbReference>
<organism evidence="7 8">
    <name type="scientific">Rhodothermus profundi</name>
    <dbReference type="NCBI Taxonomy" id="633813"/>
    <lineage>
        <taxon>Bacteria</taxon>
        <taxon>Pseudomonadati</taxon>
        <taxon>Rhodothermota</taxon>
        <taxon>Rhodothermia</taxon>
        <taxon>Rhodothermales</taxon>
        <taxon>Rhodothermaceae</taxon>
        <taxon>Rhodothermus</taxon>
    </lineage>
</organism>
<evidence type="ECO:0000256" key="5">
    <source>
        <dbReference type="PIRSR" id="PIRSR602129-50"/>
    </source>
</evidence>
<dbReference type="Pfam" id="PF00282">
    <property type="entry name" value="Pyridoxal_deC"/>
    <property type="match status" value="1"/>
</dbReference>